<dbReference type="PROSITE" id="PS00059">
    <property type="entry name" value="ADH_ZINC"/>
    <property type="match status" value="1"/>
</dbReference>
<evidence type="ECO:0000256" key="5">
    <source>
        <dbReference type="RuleBase" id="RU361277"/>
    </source>
</evidence>
<dbReference type="Gene3D" id="3.90.180.10">
    <property type="entry name" value="Medium-chain alcohol dehydrogenases, catalytic domain"/>
    <property type="match status" value="1"/>
</dbReference>
<keyword evidence="4" id="KW-0560">Oxidoreductase</keyword>
<evidence type="ECO:0000259" key="6">
    <source>
        <dbReference type="SMART" id="SM00829"/>
    </source>
</evidence>
<evidence type="ECO:0000256" key="2">
    <source>
        <dbReference type="ARBA" id="ARBA00022723"/>
    </source>
</evidence>
<reference evidence="7 8" key="1">
    <citation type="submission" date="2024-09" db="EMBL/GenBank/DDBJ databases">
        <authorList>
            <person name="Sun Q."/>
            <person name="Mori K."/>
        </authorList>
    </citation>
    <scope>NUCLEOTIDE SEQUENCE [LARGE SCALE GENOMIC DNA]</scope>
    <source>
        <strain evidence="7 8">JCM 11411</strain>
    </source>
</reference>
<name>A0ABV5XM53_9NOCA</name>
<evidence type="ECO:0000256" key="3">
    <source>
        <dbReference type="ARBA" id="ARBA00022833"/>
    </source>
</evidence>
<comment type="caution">
    <text evidence="7">The sequence shown here is derived from an EMBL/GenBank/DDBJ whole genome shotgun (WGS) entry which is preliminary data.</text>
</comment>
<dbReference type="InterPro" id="IPR020843">
    <property type="entry name" value="ER"/>
</dbReference>
<dbReference type="Proteomes" id="UP001589587">
    <property type="component" value="Unassembled WGS sequence"/>
</dbReference>
<evidence type="ECO:0000313" key="8">
    <source>
        <dbReference type="Proteomes" id="UP001589587"/>
    </source>
</evidence>
<sequence>MSGTMRGAVLDYDTHTVKVQDVPIPQPGPGEVRITVKAAGVCLSDVHLATGQIKPIFRSERTVILGHEVSGVVDQLGSEVEGWAPGDRVTLFPITDKVDGPRTQGVDYDGGWAEYIVVPAANLIALPDSVPFDQGAILPDAVSTPWGAIVSTAATRPGQSAGVWGLGGLGIHAVQILLAIGAAPIVAVDPLPVARERALAVGADIALDSTAPDFVDQLMKATGGRGLDHAFDFAGVRVVQEQALSVLSAGGQLTLVGISGQPFTVTDPQRLIVYKQQVKGHFGSVIEEQRSLVRLTALGRLDLSGSISRTLPLEQAPQALHQLEHKEGDPIRIILDPTLT</sequence>
<evidence type="ECO:0000313" key="7">
    <source>
        <dbReference type="EMBL" id="MFB9783563.1"/>
    </source>
</evidence>
<dbReference type="PANTHER" id="PTHR43401:SF2">
    <property type="entry name" value="L-THREONINE 3-DEHYDROGENASE"/>
    <property type="match status" value="1"/>
</dbReference>
<proteinExistence type="inferred from homology"/>
<gene>
    <name evidence="7" type="ORF">ACFFQ6_28060</name>
</gene>
<evidence type="ECO:0000256" key="1">
    <source>
        <dbReference type="ARBA" id="ARBA00001947"/>
    </source>
</evidence>
<keyword evidence="2 5" id="KW-0479">Metal-binding</keyword>
<protein>
    <submittedName>
        <fullName evidence="7">Zinc-binding dehydrogenase</fullName>
    </submittedName>
</protein>
<dbReference type="Pfam" id="PF08240">
    <property type="entry name" value="ADH_N"/>
    <property type="match status" value="1"/>
</dbReference>
<keyword evidence="8" id="KW-1185">Reference proteome</keyword>
<keyword evidence="3 5" id="KW-0862">Zinc</keyword>
<dbReference type="InterPro" id="IPR002328">
    <property type="entry name" value="ADH_Zn_CS"/>
</dbReference>
<dbReference type="InterPro" id="IPR011032">
    <property type="entry name" value="GroES-like_sf"/>
</dbReference>
<dbReference type="InterPro" id="IPR050129">
    <property type="entry name" value="Zn_alcohol_dh"/>
</dbReference>
<evidence type="ECO:0000256" key="4">
    <source>
        <dbReference type="ARBA" id="ARBA00023002"/>
    </source>
</evidence>
<dbReference type="Pfam" id="PF00107">
    <property type="entry name" value="ADH_zinc_N"/>
    <property type="match status" value="1"/>
</dbReference>
<comment type="cofactor">
    <cofactor evidence="1 5">
        <name>Zn(2+)</name>
        <dbReference type="ChEBI" id="CHEBI:29105"/>
    </cofactor>
</comment>
<accession>A0ABV5XM53</accession>
<dbReference type="SMART" id="SM00829">
    <property type="entry name" value="PKS_ER"/>
    <property type="match status" value="1"/>
</dbReference>
<feature type="domain" description="Enoyl reductase (ER)" evidence="6">
    <location>
        <begin position="13"/>
        <end position="335"/>
    </location>
</feature>
<dbReference type="EMBL" id="JBHMAS010000071">
    <property type="protein sequence ID" value="MFB9783563.1"/>
    <property type="molecule type" value="Genomic_DNA"/>
</dbReference>
<dbReference type="InterPro" id="IPR013154">
    <property type="entry name" value="ADH-like_N"/>
</dbReference>
<comment type="similarity">
    <text evidence="5">Belongs to the zinc-containing alcohol dehydrogenase family.</text>
</comment>
<dbReference type="InterPro" id="IPR036291">
    <property type="entry name" value="NAD(P)-bd_dom_sf"/>
</dbReference>
<dbReference type="SUPFAM" id="SSF50129">
    <property type="entry name" value="GroES-like"/>
    <property type="match status" value="1"/>
</dbReference>
<dbReference type="InterPro" id="IPR013149">
    <property type="entry name" value="ADH-like_C"/>
</dbReference>
<dbReference type="CDD" id="cd08254">
    <property type="entry name" value="hydroxyacyl_CoA_DH"/>
    <property type="match status" value="1"/>
</dbReference>
<organism evidence="7 8">
    <name type="scientific">Rhodococcus baikonurensis</name>
    <dbReference type="NCBI Taxonomy" id="172041"/>
    <lineage>
        <taxon>Bacteria</taxon>
        <taxon>Bacillati</taxon>
        <taxon>Actinomycetota</taxon>
        <taxon>Actinomycetes</taxon>
        <taxon>Mycobacteriales</taxon>
        <taxon>Nocardiaceae</taxon>
        <taxon>Rhodococcus</taxon>
        <taxon>Rhodococcus erythropolis group</taxon>
    </lineage>
</organism>
<dbReference type="PANTHER" id="PTHR43401">
    <property type="entry name" value="L-THREONINE 3-DEHYDROGENASE"/>
    <property type="match status" value="1"/>
</dbReference>
<dbReference type="RefSeq" id="WP_214514684.1">
    <property type="nucleotide sequence ID" value="NZ_JBHMAS010000071.1"/>
</dbReference>
<dbReference type="SUPFAM" id="SSF51735">
    <property type="entry name" value="NAD(P)-binding Rossmann-fold domains"/>
    <property type="match status" value="1"/>
</dbReference>